<keyword evidence="4" id="KW-1185">Reference proteome</keyword>
<keyword evidence="2" id="KW-0812">Transmembrane</keyword>
<dbReference type="EMBL" id="KN880594">
    <property type="protein sequence ID" value="KIY65337.1"/>
    <property type="molecule type" value="Genomic_DNA"/>
</dbReference>
<reference evidence="3 4" key="1">
    <citation type="journal article" date="2015" name="Fungal Genet. Biol.">
        <title>Evolution of novel wood decay mechanisms in Agaricales revealed by the genome sequences of Fistulina hepatica and Cylindrobasidium torrendii.</title>
        <authorList>
            <person name="Floudas D."/>
            <person name="Held B.W."/>
            <person name="Riley R."/>
            <person name="Nagy L.G."/>
            <person name="Koehler G."/>
            <person name="Ransdell A.S."/>
            <person name="Younus H."/>
            <person name="Chow J."/>
            <person name="Chiniquy J."/>
            <person name="Lipzen A."/>
            <person name="Tritt A."/>
            <person name="Sun H."/>
            <person name="Haridas S."/>
            <person name="LaButti K."/>
            <person name="Ohm R.A."/>
            <person name="Kues U."/>
            <person name="Blanchette R.A."/>
            <person name="Grigoriev I.V."/>
            <person name="Minto R.E."/>
            <person name="Hibbett D.S."/>
        </authorList>
    </citation>
    <scope>NUCLEOTIDE SEQUENCE [LARGE SCALE GENOMIC DNA]</scope>
    <source>
        <strain evidence="3 4">FP15055 ss-10</strain>
    </source>
</reference>
<feature type="region of interest" description="Disordered" evidence="1">
    <location>
        <begin position="370"/>
        <end position="410"/>
    </location>
</feature>
<sequence>MSFFPANVTVDQNLAVLALQSQPTVTGLILQAVLWGCYALLVLPTIFAILRRRPRSRPWRILIGITVLMFLLSTICFVLGSVNAMNILHGVMLETQGISKTSPSAWYSGRNANNRGLAQQIVFSFEFMLGDGVVIWRAAGIWGNSLPLVATMLIPLLADFSLFLYFLGCEAETGWWYNPGLQARRCKKAQRAMFFLSFSTNFIATAFIIVKAWQHRDAFVDASPNTTLSEGSRKKYRSPAQRIMLLLIESGLVYMLFWASCSFTYFPVVEGIASLTTGAYYMKCVLNSIRYQVVGLYPTIMIYLFQSQTTSWETPIVTKSIVFKSPPRHFGHNFDSESQDDATEFSTDMRSVAAHEVTVPSRSFATAMLGSMVGENDKQEKRDERGHAYSGSVVSSLESRTDEGGQHDSD</sequence>
<feature type="compositionally biased region" description="Basic and acidic residues" evidence="1">
    <location>
        <begin position="399"/>
        <end position="410"/>
    </location>
</feature>
<feature type="transmembrane region" description="Helical" evidence="2">
    <location>
        <begin position="243"/>
        <end position="268"/>
    </location>
</feature>
<evidence type="ECO:0000256" key="1">
    <source>
        <dbReference type="SAM" id="MobiDB-lite"/>
    </source>
</evidence>
<keyword evidence="2" id="KW-1133">Transmembrane helix</keyword>
<proteinExistence type="predicted"/>
<keyword evidence="2" id="KW-0472">Membrane</keyword>
<name>A0A0D7B4C9_9AGAR</name>
<feature type="compositionally biased region" description="Basic and acidic residues" evidence="1">
    <location>
        <begin position="375"/>
        <end position="387"/>
    </location>
</feature>
<evidence type="ECO:0000256" key="2">
    <source>
        <dbReference type="SAM" id="Phobius"/>
    </source>
</evidence>
<protein>
    <recommendedName>
        <fullName evidence="5">Family A G protein-coupled receptor-like protein</fullName>
    </recommendedName>
</protein>
<dbReference type="AlphaFoldDB" id="A0A0D7B4C9"/>
<evidence type="ECO:0000313" key="3">
    <source>
        <dbReference type="EMBL" id="KIY65337.1"/>
    </source>
</evidence>
<dbReference type="OrthoDB" id="2744793at2759"/>
<evidence type="ECO:0008006" key="5">
    <source>
        <dbReference type="Google" id="ProtNLM"/>
    </source>
</evidence>
<feature type="transmembrane region" description="Helical" evidence="2">
    <location>
        <begin position="62"/>
        <end position="82"/>
    </location>
</feature>
<gene>
    <name evidence="3" type="ORF">CYLTODRAFT_424434</name>
</gene>
<organism evidence="3 4">
    <name type="scientific">Cylindrobasidium torrendii FP15055 ss-10</name>
    <dbReference type="NCBI Taxonomy" id="1314674"/>
    <lineage>
        <taxon>Eukaryota</taxon>
        <taxon>Fungi</taxon>
        <taxon>Dikarya</taxon>
        <taxon>Basidiomycota</taxon>
        <taxon>Agaricomycotina</taxon>
        <taxon>Agaricomycetes</taxon>
        <taxon>Agaricomycetidae</taxon>
        <taxon>Agaricales</taxon>
        <taxon>Marasmiineae</taxon>
        <taxon>Physalacriaceae</taxon>
        <taxon>Cylindrobasidium</taxon>
    </lineage>
</organism>
<feature type="transmembrane region" description="Helical" evidence="2">
    <location>
        <begin position="28"/>
        <end position="50"/>
    </location>
</feature>
<evidence type="ECO:0000313" key="4">
    <source>
        <dbReference type="Proteomes" id="UP000054007"/>
    </source>
</evidence>
<feature type="transmembrane region" description="Helical" evidence="2">
    <location>
        <begin position="192"/>
        <end position="210"/>
    </location>
</feature>
<accession>A0A0D7B4C9</accession>
<feature type="transmembrane region" description="Helical" evidence="2">
    <location>
        <begin position="148"/>
        <end position="167"/>
    </location>
</feature>
<dbReference type="Proteomes" id="UP000054007">
    <property type="component" value="Unassembled WGS sequence"/>
</dbReference>